<dbReference type="GO" id="GO:0034257">
    <property type="term" value="F:nicotinamide riboside transmembrane transporter activity"/>
    <property type="evidence" value="ECO:0007669"/>
    <property type="project" value="InterPro"/>
</dbReference>
<feature type="transmembrane region" description="Helical" evidence="10">
    <location>
        <begin position="165"/>
        <end position="182"/>
    </location>
</feature>
<feature type="transmembrane region" description="Helical" evidence="10">
    <location>
        <begin position="48"/>
        <end position="66"/>
    </location>
</feature>
<feature type="transmembrane region" description="Helical" evidence="10">
    <location>
        <begin position="21"/>
        <end position="42"/>
    </location>
</feature>
<keyword evidence="7 10" id="KW-0812">Transmembrane</keyword>
<dbReference type="GO" id="GO:0005886">
    <property type="term" value="C:plasma membrane"/>
    <property type="evidence" value="ECO:0007669"/>
    <property type="project" value="UniProtKB-SubCell"/>
</dbReference>
<reference evidence="11 12" key="1">
    <citation type="submission" date="2020-01" db="EMBL/GenBank/DDBJ databases">
        <title>Genome sequencing of strain KACC 21507.</title>
        <authorList>
            <person name="Heo J."/>
            <person name="Kim S.-J."/>
            <person name="Kim J.-S."/>
            <person name="Hong S.-B."/>
            <person name="Kwon S.-W."/>
        </authorList>
    </citation>
    <scope>NUCLEOTIDE SEQUENCE [LARGE SCALE GENOMIC DNA]</scope>
    <source>
        <strain evidence="11 12">KACC 21507</strain>
    </source>
</reference>
<evidence type="ECO:0000256" key="7">
    <source>
        <dbReference type="ARBA" id="ARBA00022692"/>
    </source>
</evidence>
<dbReference type="PANTHER" id="PTHR36122">
    <property type="entry name" value="NICOTINAMIDE RIBOSIDE TRANSPORTER PNUC"/>
    <property type="match status" value="1"/>
</dbReference>
<evidence type="ECO:0000256" key="3">
    <source>
        <dbReference type="ARBA" id="ARBA00006669"/>
    </source>
</evidence>
<dbReference type="Proteomes" id="UP000463975">
    <property type="component" value="Chromosome"/>
</dbReference>
<keyword evidence="6" id="KW-1003">Cell membrane</keyword>
<evidence type="ECO:0000256" key="4">
    <source>
        <dbReference type="ARBA" id="ARBA00017522"/>
    </source>
</evidence>
<keyword evidence="5" id="KW-0813">Transport</keyword>
<sequence>MLEYIGVFLSATGVFFTTRRSLWNGPFAMLACLVYGWIFFNAKLYADMVLQGIFFTSTIYTWYSWIGQYKKQKREQQDTTYLVLEPLTLPALIIGMLFIIIGTNLWGWSLYKWTDDPAPFIDAGLSCSSLLAQYWTAKRYRANWLLWIVIDTLYCGLFINRALYPTSALFAGFVLLSIYGYIEWGRRAKNKI</sequence>
<dbReference type="NCBIfam" id="TIGR01528">
    <property type="entry name" value="NMN_trans_PnuC"/>
    <property type="match status" value="1"/>
</dbReference>
<dbReference type="PANTHER" id="PTHR36122:SF2">
    <property type="entry name" value="NICOTINAMIDE RIBOSIDE TRANSPORTER PNUC"/>
    <property type="match status" value="1"/>
</dbReference>
<evidence type="ECO:0000256" key="2">
    <source>
        <dbReference type="ARBA" id="ARBA00004651"/>
    </source>
</evidence>
<comment type="similarity">
    <text evidence="3">Belongs to the nicotinamide ribonucleoside (NR) uptake permease (TC 4.B.1) family.</text>
</comment>
<proteinExistence type="inferred from homology"/>
<keyword evidence="8 10" id="KW-1133">Transmembrane helix</keyword>
<feature type="transmembrane region" description="Helical" evidence="10">
    <location>
        <begin position="87"/>
        <end position="106"/>
    </location>
</feature>
<dbReference type="RefSeq" id="WP_160618111.1">
    <property type="nucleotide sequence ID" value="NZ_CP047652.1"/>
</dbReference>
<feature type="transmembrane region" description="Helical" evidence="10">
    <location>
        <begin position="142"/>
        <end position="159"/>
    </location>
</feature>
<comment type="subcellular location">
    <subcellularLocation>
        <location evidence="2">Cell membrane</location>
        <topology evidence="2">Multi-pass membrane protein</topology>
    </subcellularLocation>
</comment>
<evidence type="ECO:0000256" key="6">
    <source>
        <dbReference type="ARBA" id="ARBA00022475"/>
    </source>
</evidence>
<dbReference type="AlphaFoldDB" id="A0A6P1NBZ6"/>
<dbReference type="Pfam" id="PF04973">
    <property type="entry name" value="NMN_transporter"/>
    <property type="match status" value="1"/>
</dbReference>
<evidence type="ECO:0000256" key="9">
    <source>
        <dbReference type="ARBA" id="ARBA00023136"/>
    </source>
</evidence>
<comment type="function">
    <text evidence="1">Required for nicotinamide riboside transport across the inner membrane.</text>
</comment>
<gene>
    <name evidence="11" type="ORF">GT348_00755</name>
</gene>
<keyword evidence="12" id="KW-1185">Reference proteome</keyword>
<name>A0A6P1NBZ6_9PROT</name>
<evidence type="ECO:0000313" key="12">
    <source>
        <dbReference type="Proteomes" id="UP000463975"/>
    </source>
</evidence>
<evidence type="ECO:0000256" key="10">
    <source>
        <dbReference type="SAM" id="Phobius"/>
    </source>
</evidence>
<protein>
    <recommendedName>
        <fullName evidence="4">Nicotinamide riboside transporter PnuC</fullName>
    </recommendedName>
</protein>
<evidence type="ECO:0000256" key="5">
    <source>
        <dbReference type="ARBA" id="ARBA00022448"/>
    </source>
</evidence>
<dbReference type="EMBL" id="CP047652">
    <property type="protein sequence ID" value="QHI95033.1"/>
    <property type="molecule type" value="Genomic_DNA"/>
</dbReference>
<evidence type="ECO:0000313" key="11">
    <source>
        <dbReference type="EMBL" id="QHI95033.1"/>
    </source>
</evidence>
<dbReference type="InterPro" id="IPR006419">
    <property type="entry name" value="NMN_transpt_PnuC"/>
</dbReference>
<evidence type="ECO:0000256" key="1">
    <source>
        <dbReference type="ARBA" id="ARBA00002672"/>
    </source>
</evidence>
<evidence type="ECO:0000256" key="8">
    <source>
        <dbReference type="ARBA" id="ARBA00022989"/>
    </source>
</evidence>
<organism evidence="11 12">
    <name type="scientific">Aristophania vespae</name>
    <dbReference type="NCBI Taxonomy" id="2697033"/>
    <lineage>
        <taxon>Bacteria</taxon>
        <taxon>Pseudomonadati</taxon>
        <taxon>Pseudomonadota</taxon>
        <taxon>Alphaproteobacteria</taxon>
        <taxon>Acetobacterales</taxon>
        <taxon>Acetobacteraceae</taxon>
        <taxon>Aristophania</taxon>
    </lineage>
</organism>
<accession>A0A6P1NBZ6</accession>
<feature type="transmembrane region" description="Helical" evidence="10">
    <location>
        <begin position="118"/>
        <end position="135"/>
    </location>
</feature>
<keyword evidence="9 10" id="KW-0472">Membrane</keyword>
<dbReference type="KEGG" id="bomb:GT348_00755"/>